<name>A0A0B2VC30_TOXCA</name>
<evidence type="ECO:0000313" key="1">
    <source>
        <dbReference type="EMBL" id="KHN79024.1"/>
    </source>
</evidence>
<sequence length="170" mass="19643">MPFSEYCDSKVRRHRAEATKWTFFPLSKAYFHQIKKPAWGLVHGQDVWKEKKYMGEKRNKRESLLEFVFLVFCLRDTHLEIQTASTSLRRSAPSKTAPSCSAIPVADGPLMAKNIIDCPVHRYLFLTLIKRQHEECCPDAWPGERVCGEMTGILRKIASKMDVRFIPLLS</sequence>
<dbReference type="AlphaFoldDB" id="A0A0B2VC30"/>
<dbReference type="EMBL" id="JPKZ01001951">
    <property type="protein sequence ID" value="KHN79024.1"/>
    <property type="molecule type" value="Genomic_DNA"/>
</dbReference>
<comment type="caution">
    <text evidence="1">The sequence shown here is derived from an EMBL/GenBank/DDBJ whole genome shotgun (WGS) entry which is preliminary data.</text>
</comment>
<protein>
    <submittedName>
        <fullName evidence="1">Uncharacterized protein</fullName>
    </submittedName>
</protein>
<feature type="non-terminal residue" evidence="1">
    <location>
        <position position="170"/>
    </location>
</feature>
<accession>A0A0B2VC30</accession>
<keyword evidence="2" id="KW-1185">Reference proteome</keyword>
<evidence type="ECO:0000313" key="2">
    <source>
        <dbReference type="Proteomes" id="UP000031036"/>
    </source>
</evidence>
<dbReference type="Proteomes" id="UP000031036">
    <property type="component" value="Unassembled WGS sequence"/>
</dbReference>
<organism evidence="1 2">
    <name type="scientific">Toxocara canis</name>
    <name type="common">Canine roundworm</name>
    <dbReference type="NCBI Taxonomy" id="6265"/>
    <lineage>
        <taxon>Eukaryota</taxon>
        <taxon>Metazoa</taxon>
        <taxon>Ecdysozoa</taxon>
        <taxon>Nematoda</taxon>
        <taxon>Chromadorea</taxon>
        <taxon>Rhabditida</taxon>
        <taxon>Spirurina</taxon>
        <taxon>Ascaridomorpha</taxon>
        <taxon>Ascaridoidea</taxon>
        <taxon>Toxocaridae</taxon>
        <taxon>Toxocara</taxon>
    </lineage>
</organism>
<proteinExistence type="predicted"/>
<reference evidence="1 2" key="1">
    <citation type="submission" date="2014-11" db="EMBL/GenBank/DDBJ databases">
        <title>Genetic blueprint of the zoonotic pathogen Toxocara canis.</title>
        <authorList>
            <person name="Zhu X.-Q."/>
            <person name="Korhonen P.K."/>
            <person name="Cai H."/>
            <person name="Young N.D."/>
            <person name="Nejsum P."/>
            <person name="von Samson-Himmelstjerna G."/>
            <person name="Boag P.R."/>
            <person name="Tan P."/>
            <person name="Li Q."/>
            <person name="Min J."/>
            <person name="Yang Y."/>
            <person name="Wang X."/>
            <person name="Fang X."/>
            <person name="Hall R.S."/>
            <person name="Hofmann A."/>
            <person name="Sternberg P.W."/>
            <person name="Jex A.R."/>
            <person name="Gasser R.B."/>
        </authorList>
    </citation>
    <scope>NUCLEOTIDE SEQUENCE [LARGE SCALE GENOMIC DNA]</scope>
    <source>
        <strain evidence="1">PN_DK_2014</strain>
    </source>
</reference>
<gene>
    <name evidence="1" type="ORF">Tcan_00812</name>
</gene>